<dbReference type="Gene3D" id="2.60.40.4350">
    <property type="match status" value="1"/>
</dbReference>
<reference evidence="1" key="2">
    <citation type="journal article" date="2014" name="ISME J.">
        <title>Microbial stratification in low pH oxic and suboxic macroscopic growths along an acid mine drainage.</title>
        <authorList>
            <person name="Mendez-Garcia C."/>
            <person name="Mesa V."/>
            <person name="Sprenger R.R."/>
            <person name="Richter M."/>
            <person name="Diez M.S."/>
            <person name="Solano J."/>
            <person name="Bargiela R."/>
            <person name="Golyshina O.V."/>
            <person name="Manteca A."/>
            <person name="Ramos J.L."/>
            <person name="Gallego J.R."/>
            <person name="Llorente I."/>
            <person name="Martins Dos Santos V.A."/>
            <person name="Jensen O.N."/>
            <person name="Pelaez A.I."/>
            <person name="Sanchez J."/>
            <person name="Ferrer M."/>
        </authorList>
    </citation>
    <scope>NUCLEOTIDE SEQUENCE</scope>
</reference>
<protein>
    <submittedName>
        <fullName evidence="1">CRISPR-associated Cmr3 family protein</fullName>
    </submittedName>
</protein>
<name>T1D3P2_9ZZZZ</name>
<dbReference type="AlphaFoldDB" id="T1D3P2"/>
<gene>
    <name evidence="1" type="ORF">B1B_01335</name>
</gene>
<comment type="caution">
    <text evidence="1">The sequence shown here is derived from an EMBL/GenBank/DDBJ whole genome shotgun (WGS) entry which is preliminary data.</text>
</comment>
<proteinExistence type="predicted"/>
<dbReference type="EMBL" id="AUZY01000927">
    <property type="protein sequence ID" value="EQD76965.1"/>
    <property type="molecule type" value="Genomic_DNA"/>
</dbReference>
<dbReference type="InterPro" id="IPR019117">
    <property type="entry name" value="CRISPR-assoc_protein_Cmr3"/>
</dbReference>
<accession>T1D3P2</accession>
<organism evidence="1">
    <name type="scientific">mine drainage metagenome</name>
    <dbReference type="NCBI Taxonomy" id="410659"/>
    <lineage>
        <taxon>unclassified sequences</taxon>
        <taxon>metagenomes</taxon>
        <taxon>ecological metagenomes</taxon>
    </lineage>
</organism>
<sequence length="342" mass="36661">MLVDAAVDISAFANSKEISDPVLHAVLGTPQKPGAFRISWFSVARRNDEEVEPLIALPTDVAATEGDDVMRYLHPQPLTNGLRTSCTMGQIAIVQQKERSKPEGGLWFAGEGLAVYMRGESLSRKKHTVGMCDLWKTNARIGIALDPDKHAAVQGALFTSEAIALAKNVGFLTRIEGADGTAPKGGLLRLGGDGHSVRVEACKVAWPEPDWDRIAKERRFRLVLATPGLFEQGWLPPGIRDDGVTWNGPCGVSARLVCAAVPRAQVVSGWDLARRAPKAALRAAPAGSVYWFDATQVNGGTALIAALQKLAAEGFGCVSGYPDRARLAEGFNNVMIANWAIQ</sequence>
<evidence type="ECO:0000313" key="1">
    <source>
        <dbReference type="EMBL" id="EQD76965.1"/>
    </source>
</evidence>
<reference evidence="1" key="1">
    <citation type="submission" date="2013-08" db="EMBL/GenBank/DDBJ databases">
        <authorList>
            <person name="Mendez C."/>
            <person name="Richter M."/>
            <person name="Ferrer M."/>
            <person name="Sanchez J."/>
        </authorList>
    </citation>
    <scope>NUCLEOTIDE SEQUENCE</scope>
</reference>
<dbReference type="Pfam" id="PF09700">
    <property type="entry name" value="Cas_Cmr3"/>
    <property type="match status" value="1"/>
</dbReference>